<evidence type="ECO:0000313" key="2">
    <source>
        <dbReference type="Proteomes" id="UP001604277"/>
    </source>
</evidence>
<keyword evidence="2" id="KW-1185">Reference proteome</keyword>
<organism evidence="1 2">
    <name type="scientific">Forsythia ovata</name>
    <dbReference type="NCBI Taxonomy" id="205694"/>
    <lineage>
        <taxon>Eukaryota</taxon>
        <taxon>Viridiplantae</taxon>
        <taxon>Streptophyta</taxon>
        <taxon>Embryophyta</taxon>
        <taxon>Tracheophyta</taxon>
        <taxon>Spermatophyta</taxon>
        <taxon>Magnoliopsida</taxon>
        <taxon>eudicotyledons</taxon>
        <taxon>Gunneridae</taxon>
        <taxon>Pentapetalae</taxon>
        <taxon>asterids</taxon>
        <taxon>lamiids</taxon>
        <taxon>Lamiales</taxon>
        <taxon>Oleaceae</taxon>
        <taxon>Forsythieae</taxon>
        <taxon>Forsythia</taxon>
    </lineage>
</organism>
<proteinExistence type="predicted"/>
<accession>A0ABD1XAT7</accession>
<dbReference type="AlphaFoldDB" id="A0ABD1XAT7"/>
<sequence length="109" mass="12153">MSIGESNVDRLHRQEFAAWFHKKEAMEVERVSQTWLSSSSGTPVDECDVLRAVLEERWGHVCRPGADQSPDVVVEHQDTVATQDAQLDAQSTLLADALAYIDRLNGIFA</sequence>
<gene>
    <name evidence="1" type="ORF">Fot_03830</name>
</gene>
<name>A0ABD1XAT7_9LAMI</name>
<dbReference type="Proteomes" id="UP001604277">
    <property type="component" value="Unassembled WGS sequence"/>
</dbReference>
<comment type="caution">
    <text evidence="1">The sequence shown here is derived from an EMBL/GenBank/DDBJ whole genome shotgun (WGS) entry which is preliminary data.</text>
</comment>
<protein>
    <submittedName>
        <fullName evidence="1">Uncharacterized protein</fullName>
    </submittedName>
</protein>
<reference evidence="2" key="1">
    <citation type="submission" date="2024-07" db="EMBL/GenBank/DDBJ databases">
        <title>Two chromosome-level genome assemblies of Korean endemic species Abeliophyllum distichum and Forsythia ovata (Oleaceae).</title>
        <authorList>
            <person name="Jang H."/>
        </authorList>
    </citation>
    <scope>NUCLEOTIDE SEQUENCE [LARGE SCALE GENOMIC DNA]</scope>
</reference>
<dbReference type="EMBL" id="JBFOLJ010000001">
    <property type="protein sequence ID" value="KAL2559091.1"/>
    <property type="molecule type" value="Genomic_DNA"/>
</dbReference>
<evidence type="ECO:0000313" key="1">
    <source>
        <dbReference type="EMBL" id="KAL2559091.1"/>
    </source>
</evidence>